<evidence type="ECO:0000259" key="1">
    <source>
        <dbReference type="Pfam" id="PF12728"/>
    </source>
</evidence>
<name>A0ABU4WJC1_9BACT</name>
<gene>
    <name evidence="2" type="ORF">MOX91_08065</name>
</gene>
<dbReference type="SUPFAM" id="SSF46955">
    <property type="entry name" value="Putative DNA-binding domain"/>
    <property type="match status" value="1"/>
</dbReference>
<proteinExistence type="predicted"/>
<sequence>MGKRKYEKTQTLTQSDASDRLFTRAEVAQYLNIGTTFIEQLRRQGKLPSYRLSGKCIRYKKSDCDVLLEHCFIVRPSAKKGE</sequence>
<dbReference type="EMBL" id="JALBUT010000009">
    <property type="protein sequence ID" value="MDX8416126.1"/>
    <property type="molecule type" value="Genomic_DNA"/>
</dbReference>
<dbReference type="Proteomes" id="UP001275932">
    <property type="component" value="Unassembled WGS sequence"/>
</dbReference>
<accession>A0ABU4WJC1</accession>
<feature type="domain" description="Helix-turn-helix" evidence="1">
    <location>
        <begin position="21"/>
        <end position="63"/>
    </location>
</feature>
<dbReference type="InterPro" id="IPR009061">
    <property type="entry name" value="DNA-bd_dom_put_sf"/>
</dbReference>
<protein>
    <submittedName>
        <fullName evidence="2">Helix-turn-helix domain-containing protein</fullName>
    </submittedName>
</protein>
<organism evidence="2 3">
    <name type="scientific">Intestinicryptomonas porci</name>
    <dbReference type="NCBI Taxonomy" id="2926320"/>
    <lineage>
        <taxon>Bacteria</taxon>
        <taxon>Pseudomonadati</taxon>
        <taxon>Verrucomicrobiota</taxon>
        <taxon>Opitutia</taxon>
        <taxon>Opitutales</taxon>
        <taxon>Intestinicryptomonaceae</taxon>
        <taxon>Intestinicryptomonas</taxon>
    </lineage>
</organism>
<dbReference type="Pfam" id="PF12728">
    <property type="entry name" value="HTH_17"/>
    <property type="match status" value="1"/>
</dbReference>
<evidence type="ECO:0000313" key="3">
    <source>
        <dbReference type="Proteomes" id="UP001275932"/>
    </source>
</evidence>
<comment type="caution">
    <text evidence="2">The sequence shown here is derived from an EMBL/GenBank/DDBJ whole genome shotgun (WGS) entry which is preliminary data.</text>
</comment>
<evidence type="ECO:0000313" key="2">
    <source>
        <dbReference type="EMBL" id="MDX8416126.1"/>
    </source>
</evidence>
<dbReference type="RefSeq" id="WP_370397579.1">
    <property type="nucleotide sequence ID" value="NZ_JALBUT010000009.1"/>
</dbReference>
<dbReference type="InterPro" id="IPR041657">
    <property type="entry name" value="HTH_17"/>
</dbReference>
<reference evidence="2 3" key="1">
    <citation type="submission" date="2022-03" db="EMBL/GenBank/DDBJ databases">
        <title>Novel taxa within the pig intestine.</title>
        <authorList>
            <person name="Wylensek D."/>
            <person name="Bishof K."/>
            <person name="Afrizal A."/>
            <person name="Clavel T."/>
        </authorList>
    </citation>
    <scope>NUCLEOTIDE SEQUENCE [LARGE SCALE GENOMIC DNA]</scope>
    <source>
        <strain evidence="2 3">CLA-KB-P66</strain>
    </source>
</reference>
<dbReference type="InterPro" id="IPR010093">
    <property type="entry name" value="SinI_DNA-bd"/>
</dbReference>
<dbReference type="NCBIfam" id="TIGR01764">
    <property type="entry name" value="excise"/>
    <property type="match status" value="1"/>
</dbReference>
<keyword evidence="3" id="KW-1185">Reference proteome</keyword>